<evidence type="ECO:0000313" key="1">
    <source>
        <dbReference type="EMBL" id="KAJ9644474.1"/>
    </source>
</evidence>
<name>A0ACC2ZA58_9PEZI</name>
<gene>
    <name evidence="1" type="primary">sec1</name>
    <name evidence="1" type="ORF">H2199_003437</name>
</gene>
<protein>
    <submittedName>
        <fullName evidence="1">Syntaxin binding protein 1</fullName>
    </submittedName>
</protein>
<sequence length="675" mass="77083">MGVSIIDTLREIILKTIQQTARGEWMVFVVDETSRKLIDNVVKEDEILSQNITNIEQIENKRPLNREMDAIYILSPQPYVVDCFLADLERRRYRRPFLIWTSIPHPALRERLDKYADRIALLKVVEMDFYPRESHLVTFRDPWSFPVLFHPACNGLVRDHMEALARKIAAVCISLGEYPTIRYYRPRNPTHEASVLCTHLARFVQDEIDMYAKFHQDFPPQTNRPRGALYITDRSMDLFAPFLHEFTYQAMAHDLLPIKDSGDKVIYKVIVNEGRPDQEEKEMDISEKDKIWVENRHRHMVDTIQKLMGDFQRFLDENPHFNNSDGNASSINAIKDMIAGLPQFQEMKEAYTLNLSMAQDCMNIFEHHKLPDVASLEQTLATGFDEDGRKPKALSETLIRTLDEEAVRRPDRLRLITLYLLYRNGLLPADLSKLLAHAQLPQQDAEMISNLELLGARYALSRFETNLKLMLENHVHGTLDQSLFPYTKPHLDASDTSSSASISSASLRSAKPTWAKSRLSSVEPRQRVIVFMAGGATYSESRACYEVSRDTSRDVFLVTSHMLTPELFMRQVGDLSVDKRRLGIPAEQPPRKAPAWVFEREEEPKPPPPQQQQKQALPKAPAPPMQAMGNLSLGGGAQRPTQNGQGSHLAAASGKGPAAPPEKEKKKKHHFFSLK</sequence>
<keyword evidence="2" id="KW-1185">Reference proteome</keyword>
<proteinExistence type="predicted"/>
<reference evidence="1" key="1">
    <citation type="submission" date="2022-10" db="EMBL/GenBank/DDBJ databases">
        <title>Culturing micro-colonial fungi from biological soil crusts in the Mojave desert and describing Neophaeococcomyces mojavensis, and introducing the new genera and species Taxawa tesnikishii.</title>
        <authorList>
            <person name="Kurbessoian T."/>
            <person name="Stajich J.E."/>
        </authorList>
    </citation>
    <scope>NUCLEOTIDE SEQUENCE</scope>
    <source>
        <strain evidence="1">JES_115</strain>
    </source>
</reference>
<accession>A0ACC2ZA58</accession>
<dbReference type="EMBL" id="JAPDRP010000009">
    <property type="protein sequence ID" value="KAJ9644474.1"/>
    <property type="molecule type" value="Genomic_DNA"/>
</dbReference>
<comment type="caution">
    <text evidence="1">The sequence shown here is derived from an EMBL/GenBank/DDBJ whole genome shotgun (WGS) entry which is preliminary data.</text>
</comment>
<dbReference type="Proteomes" id="UP001172680">
    <property type="component" value="Unassembled WGS sequence"/>
</dbReference>
<evidence type="ECO:0000313" key="2">
    <source>
        <dbReference type="Proteomes" id="UP001172680"/>
    </source>
</evidence>
<organism evidence="1 2">
    <name type="scientific">Coniosporium tulheliwenetii</name>
    <dbReference type="NCBI Taxonomy" id="3383036"/>
    <lineage>
        <taxon>Eukaryota</taxon>
        <taxon>Fungi</taxon>
        <taxon>Dikarya</taxon>
        <taxon>Ascomycota</taxon>
        <taxon>Pezizomycotina</taxon>
        <taxon>Dothideomycetes</taxon>
        <taxon>Dothideomycetes incertae sedis</taxon>
        <taxon>Coniosporium</taxon>
    </lineage>
</organism>